<dbReference type="Pfam" id="PF13863">
    <property type="entry name" value="DUF4200"/>
    <property type="match status" value="1"/>
</dbReference>
<evidence type="ECO:0000313" key="5">
    <source>
        <dbReference type="RefSeq" id="XP_015512513.1"/>
    </source>
</evidence>
<feature type="domain" description="DUF4200" evidence="3">
    <location>
        <begin position="55"/>
        <end position="172"/>
    </location>
</feature>
<protein>
    <submittedName>
        <fullName evidence="5">Coiled-coil domain-containing protein 42 homolog</fullName>
    </submittedName>
</protein>
<evidence type="ECO:0000313" key="4">
    <source>
        <dbReference type="Proteomes" id="UP000829291"/>
    </source>
</evidence>
<dbReference type="OrthoDB" id="10264298at2759"/>
<dbReference type="GeneID" id="107218979"/>
<keyword evidence="4" id="KW-1185">Reference proteome</keyword>
<feature type="coiled-coil region" evidence="2">
    <location>
        <begin position="55"/>
        <end position="82"/>
    </location>
</feature>
<accession>A0A6J0BFK7</accession>
<dbReference type="GO" id="GO:0005856">
    <property type="term" value="C:cytoskeleton"/>
    <property type="evidence" value="ECO:0007669"/>
    <property type="project" value="UniProtKB-ARBA"/>
</dbReference>
<evidence type="ECO:0000259" key="3">
    <source>
        <dbReference type="Pfam" id="PF13863"/>
    </source>
</evidence>
<gene>
    <name evidence="5" type="primary">LOC107218979</name>
</gene>
<organism evidence="5">
    <name type="scientific">Neodiprion lecontei</name>
    <name type="common">Redheaded pine sawfly</name>
    <dbReference type="NCBI Taxonomy" id="441921"/>
    <lineage>
        <taxon>Eukaryota</taxon>
        <taxon>Metazoa</taxon>
        <taxon>Ecdysozoa</taxon>
        <taxon>Arthropoda</taxon>
        <taxon>Hexapoda</taxon>
        <taxon>Insecta</taxon>
        <taxon>Pterygota</taxon>
        <taxon>Neoptera</taxon>
        <taxon>Endopterygota</taxon>
        <taxon>Hymenoptera</taxon>
        <taxon>Tenthredinoidea</taxon>
        <taxon>Diprionidae</taxon>
        <taxon>Diprioninae</taxon>
        <taxon>Neodiprion</taxon>
    </lineage>
</organism>
<proteinExistence type="predicted"/>
<dbReference type="KEGG" id="nlo:107218979"/>
<keyword evidence="1 2" id="KW-0175">Coiled coil</keyword>
<name>A0A6J0BFK7_NEOLC</name>
<dbReference type="PANTHER" id="PTHR21683">
    <property type="entry name" value="COILED-COIL DOMAIN-CONTAINING PROTEIN 42 LIKE-2-LIKE-RELATED"/>
    <property type="match status" value="1"/>
</dbReference>
<dbReference type="RefSeq" id="XP_015512513.1">
    <property type="nucleotide sequence ID" value="XM_015657027.2"/>
</dbReference>
<dbReference type="InterPro" id="IPR051147">
    <property type="entry name" value="CFAP_domain-containing"/>
</dbReference>
<dbReference type="Proteomes" id="UP000829291">
    <property type="component" value="Chromosome 3"/>
</dbReference>
<sequence length="331" mass="39224">MAPHVKNSKNLIHRAQITTDPQKAIAEYFISKAEGRNIKKLSEWDVARISPAAELVKARRELDLAENQLTEKQQEQVEKRKEMDKHWAELRRKELIFRQSFQKFNKFAKENQEKRERAEHKIAEELLLQNKRREEIREMEAKLNDMKEIKKSMEKHVADYGMYQEYLERVISETGQFQSISEILTRYECLTEARKELSERQDENLQALEDASTEMVRLTDDKAQKLINLNNRLADLQGRYDKAKVNALRWETAVQRIKETTAAKHLELTQVRACCWNVYQQICRRKGIPVEVDRDDVERQLVHIKRTILELKRIVRVARRKAQTEAKSKDA</sequence>
<dbReference type="InterPro" id="IPR025252">
    <property type="entry name" value="DUF4200"/>
</dbReference>
<reference evidence="5" key="1">
    <citation type="submission" date="2025-08" db="UniProtKB">
        <authorList>
            <consortium name="RefSeq"/>
        </authorList>
    </citation>
    <scope>IDENTIFICATION</scope>
    <source>
        <tissue evidence="5">Thorax and Abdomen</tissue>
    </source>
</reference>
<evidence type="ECO:0000256" key="1">
    <source>
        <dbReference type="ARBA" id="ARBA00023054"/>
    </source>
</evidence>
<evidence type="ECO:0000256" key="2">
    <source>
        <dbReference type="SAM" id="Coils"/>
    </source>
</evidence>
<dbReference type="AlphaFoldDB" id="A0A6J0BFK7"/>
<feature type="coiled-coil region" evidence="2">
    <location>
        <begin position="180"/>
        <end position="246"/>
    </location>
</feature>
<dbReference type="PANTHER" id="PTHR21683:SF2">
    <property type="entry name" value="COILED-COIL DOMAIN-CONTAINING PROTEIN 42 LIKE-2-LIKE"/>
    <property type="match status" value="1"/>
</dbReference>
<dbReference type="InParanoid" id="A0A6J0BFK7"/>
<feature type="coiled-coil region" evidence="2">
    <location>
        <begin position="129"/>
        <end position="156"/>
    </location>
</feature>